<evidence type="ECO:0000256" key="2">
    <source>
        <dbReference type="ARBA" id="ARBA00022741"/>
    </source>
</evidence>
<evidence type="ECO:0000256" key="3">
    <source>
        <dbReference type="ARBA" id="ARBA00022801"/>
    </source>
</evidence>
<dbReference type="EMBL" id="JAIFTH010000222">
    <property type="protein sequence ID" value="KAG9510150.1"/>
    <property type="molecule type" value="Genomic_DNA"/>
</dbReference>
<feature type="domain" description="Helicase C-terminal" evidence="8">
    <location>
        <begin position="412"/>
        <end position="594"/>
    </location>
</feature>
<feature type="non-terminal residue" evidence="9">
    <location>
        <position position="1"/>
    </location>
</feature>
<feature type="domain" description="Helicase ATP-binding" evidence="7">
    <location>
        <begin position="223"/>
        <end position="390"/>
    </location>
</feature>
<dbReference type="Gene3D" id="3.40.50.300">
    <property type="entry name" value="P-loop containing nucleotide triphosphate hydrolases"/>
    <property type="match status" value="2"/>
</dbReference>
<keyword evidence="5" id="KW-0067">ATP-binding</keyword>
<dbReference type="PANTHER" id="PTHR18934:SF99">
    <property type="entry name" value="ATP-DEPENDENT RNA HELICASE DHX37-RELATED"/>
    <property type="match status" value="1"/>
</dbReference>
<dbReference type="InterPro" id="IPR001650">
    <property type="entry name" value="Helicase_C-like"/>
</dbReference>
<evidence type="ECO:0000313" key="10">
    <source>
        <dbReference type="Proteomes" id="UP000825002"/>
    </source>
</evidence>
<comment type="caution">
    <text evidence="9">The sequence shown here is derived from an EMBL/GenBank/DDBJ whole genome shotgun (WGS) entry which is preliminary data.</text>
</comment>
<evidence type="ECO:0000259" key="7">
    <source>
        <dbReference type="PROSITE" id="PS51192"/>
    </source>
</evidence>
<keyword evidence="10" id="KW-1185">Reference proteome</keyword>
<evidence type="ECO:0000256" key="6">
    <source>
        <dbReference type="SAM" id="MobiDB-lite"/>
    </source>
</evidence>
<sequence>MARMDIKKKMEARKRAAEAIMSHKKKKHLEVVVRRKKLKTDRANLIQDLKQYTMKPEQLRLMSSTSGMQTLGLKKFTNIPKYEENQANSFERGRKIDIGEARLDAVSIYKRPKLRKRAKLDFQKPASCSSSETTPTSSRDSSPDRASKIVPETIVKEVPNTVPKIVEESIVETTKESASEPKPINKKSKKPCEKTVFVPVFRTPEVEKTRSELPIIGEESIIMDRIRHHDIVVVSGETGSGKTTQIPQFLHEAGFALNGKIIGITEPRRVAAVSMSQRVSTELNLNEGEVSFQIRFDGNVSDKTQIKFMTDGVLIKECQHDFLLTKYSAILIDEAHERSVFSDILIGLLSRIVPLRAKKGDRLKLIIMSATLRVQDFTENLQLFSKPPPVININSRQFSVAVHFKKTTPVDYIAEAFKKVCSIHRRLPKGGILVFVTSQKEIKVLCKKLRHKFPSGNNSTGEPGLHCLELYAMLPIERQRLVFESPPEHARLCVVATNVAETSITIPNIRYVVDTGKEKTKVYDCVTGVSQFITTWTSKASAEQRKGRAGRTCAGYCFRLYSSAVFVSDFPEFSEPQILRQPVDDLVLQMKTMNIDNVVNFPFPTSPSREALISAEKRLLLLGALTDGTRFKKHEEAEHFNFTSRPSDLGHAMAKFPVGVRYAKMIATAPLDILPYVVVIVSALSVRDLFLNDLPRSKVAQDAKKLSKISKKWADLKQKWSGQGQHRSLGDFMVLLKAVGAAEYARISARFCEKHGLRTRALLETHKLRCQLTNEINELIPEANLTVDRKMEPPSEAQAKLLRQLVLGAFPDHVAKRIPRLTIAPTKDTQKDDKHVDDSTQANSTKDQKVLKNAYECCELEQHVLISSESVLRNSKTEPPDYVVYKEIYDSGQRMYMRDLVAIEPEWLPIYASKMCTFSGPIEEGIGHENTKPRYNAARDQVTCYRSSSFGPMSWSINPVELPMVDCGLAPYRLFAVALLEGRVYNWFKRYTPKLLSPASVITKSWARLQPRTDKLIQALVARNVTTKQDLTTIWSTDRKYLLAEYLLWLPESTHVNVRSDWNSLMDQLTTV</sequence>
<dbReference type="InterPro" id="IPR014001">
    <property type="entry name" value="Helicase_ATP-bd"/>
</dbReference>
<accession>A0ABQ7SA96</accession>
<dbReference type="Pfam" id="PF00271">
    <property type="entry name" value="Helicase_C"/>
    <property type="match status" value="1"/>
</dbReference>
<name>A0ABQ7SA96_9ACAR</name>
<dbReference type="Pfam" id="PF07717">
    <property type="entry name" value="OB_NTP_bind"/>
    <property type="match status" value="1"/>
</dbReference>
<dbReference type="InterPro" id="IPR007502">
    <property type="entry name" value="Helicase-assoc_dom"/>
</dbReference>
<dbReference type="Pfam" id="PF23362">
    <property type="entry name" value="DHX37_C"/>
    <property type="match status" value="1"/>
</dbReference>
<keyword evidence="3" id="KW-0378">Hydrolase</keyword>
<dbReference type="SMART" id="SM00847">
    <property type="entry name" value="HA2"/>
    <property type="match status" value="1"/>
</dbReference>
<dbReference type="PROSITE" id="PS51194">
    <property type="entry name" value="HELICASE_CTER"/>
    <property type="match status" value="1"/>
</dbReference>
<dbReference type="CDD" id="cd18791">
    <property type="entry name" value="SF2_C_RHA"/>
    <property type="match status" value="1"/>
</dbReference>
<dbReference type="Gene3D" id="1.20.120.1080">
    <property type="match status" value="1"/>
</dbReference>
<dbReference type="PANTHER" id="PTHR18934">
    <property type="entry name" value="ATP-DEPENDENT RNA HELICASE"/>
    <property type="match status" value="1"/>
</dbReference>
<dbReference type="Pfam" id="PF00270">
    <property type="entry name" value="DEAD"/>
    <property type="match status" value="1"/>
</dbReference>
<gene>
    <name evidence="9" type="ORF">GZH46_01318</name>
</gene>
<organism evidence="9 10">
    <name type="scientific">Fragariocoptes setiger</name>
    <dbReference type="NCBI Taxonomy" id="1670756"/>
    <lineage>
        <taxon>Eukaryota</taxon>
        <taxon>Metazoa</taxon>
        <taxon>Ecdysozoa</taxon>
        <taxon>Arthropoda</taxon>
        <taxon>Chelicerata</taxon>
        <taxon>Arachnida</taxon>
        <taxon>Acari</taxon>
        <taxon>Acariformes</taxon>
        <taxon>Trombidiformes</taxon>
        <taxon>Prostigmata</taxon>
        <taxon>Eupodina</taxon>
        <taxon>Eriophyoidea</taxon>
        <taxon>Phytoptidae</taxon>
        <taxon>Fragariocoptes</taxon>
    </lineage>
</organism>
<dbReference type="InterPro" id="IPR011709">
    <property type="entry name" value="DEAD-box_helicase_OB_fold"/>
</dbReference>
<evidence type="ECO:0000313" key="9">
    <source>
        <dbReference type="EMBL" id="KAG9510150.1"/>
    </source>
</evidence>
<keyword evidence="2" id="KW-0547">Nucleotide-binding</keyword>
<feature type="region of interest" description="Disordered" evidence="6">
    <location>
        <begin position="120"/>
        <end position="150"/>
    </location>
</feature>
<evidence type="ECO:0000256" key="5">
    <source>
        <dbReference type="ARBA" id="ARBA00022840"/>
    </source>
</evidence>
<dbReference type="InterPro" id="IPR056371">
    <property type="entry name" value="DHX37-like_C"/>
</dbReference>
<feature type="compositionally biased region" description="Basic and acidic residues" evidence="6">
    <location>
        <begin position="828"/>
        <end position="838"/>
    </location>
</feature>
<comment type="similarity">
    <text evidence="1">Belongs to the DEAD box helicase family. DEAH subfamily.</text>
</comment>
<keyword evidence="4" id="KW-0347">Helicase</keyword>
<evidence type="ECO:0000256" key="4">
    <source>
        <dbReference type="ARBA" id="ARBA00022806"/>
    </source>
</evidence>
<dbReference type="InterPro" id="IPR011545">
    <property type="entry name" value="DEAD/DEAH_box_helicase_dom"/>
</dbReference>
<protein>
    <submittedName>
        <fullName evidence="9">SPAPB1A10.06c</fullName>
    </submittedName>
</protein>
<dbReference type="Pfam" id="PF21010">
    <property type="entry name" value="HA2_C"/>
    <property type="match status" value="1"/>
</dbReference>
<evidence type="ECO:0000259" key="8">
    <source>
        <dbReference type="PROSITE" id="PS51194"/>
    </source>
</evidence>
<reference evidence="9 10" key="1">
    <citation type="submission" date="2020-10" db="EMBL/GenBank/DDBJ databases">
        <authorList>
            <person name="Klimov P.B."/>
            <person name="Dyachkov S.M."/>
            <person name="Chetverikov P.E."/>
        </authorList>
    </citation>
    <scope>NUCLEOTIDE SEQUENCE [LARGE SCALE GENOMIC DNA]</scope>
    <source>
        <strain evidence="9">BMOC 18-1129-001#AD2665</strain>
        <tissue evidence="9">Entire mites</tissue>
    </source>
</reference>
<dbReference type="SUPFAM" id="SSF52540">
    <property type="entry name" value="P-loop containing nucleoside triphosphate hydrolases"/>
    <property type="match status" value="1"/>
</dbReference>
<dbReference type="PROSITE" id="PS00690">
    <property type="entry name" value="DEAH_ATP_HELICASE"/>
    <property type="match status" value="1"/>
</dbReference>
<dbReference type="Proteomes" id="UP000825002">
    <property type="component" value="Unassembled WGS sequence"/>
</dbReference>
<dbReference type="SMART" id="SM00487">
    <property type="entry name" value="DEXDc"/>
    <property type="match status" value="1"/>
</dbReference>
<feature type="region of interest" description="Disordered" evidence="6">
    <location>
        <begin position="822"/>
        <end position="845"/>
    </location>
</feature>
<dbReference type="PROSITE" id="PS51192">
    <property type="entry name" value="HELICASE_ATP_BIND_1"/>
    <property type="match status" value="1"/>
</dbReference>
<proteinExistence type="inferred from homology"/>
<dbReference type="InterPro" id="IPR002464">
    <property type="entry name" value="DNA/RNA_helicase_DEAH_CS"/>
</dbReference>
<dbReference type="CDD" id="cd17982">
    <property type="entry name" value="DEXHc_DHX37"/>
    <property type="match status" value="1"/>
</dbReference>
<dbReference type="SMART" id="SM00490">
    <property type="entry name" value="HELICc"/>
    <property type="match status" value="1"/>
</dbReference>
<evidence type="ECO:0000256" key="1">
    <source>
        <dbReference type="ARBA" id="ARBA00008792"/>
    </source>
</evidence>
<feature type="compositionally biased region" description="Low complexity" evidence="6">
    <location>
        <begin position="125"/>
        <end position="140"/>
    </location>
</feature>
<dbReference type="InterPro" id="IPR027417">
    <property type="entry name" value="P-loop_NTPase"/>
</dbReference>